<evidence type="ECO:0000256" key="2">
    <source>
        <dbReference type="ARBA" id="ARBA00022692"/>
    </source>
</evidence>
<evidence type="ECO:0000256" key="3">
    <source>
        <dbReference type="ARBA" id="ARBA00022723"/>
    </source>
</evidence>
<dbReference type="Pfam" id="PF00412">
    <property type="entry name" value="LIM"/>
    <property type="match status" value="1"/>
</dbReference>
<dbReference type="EMBL" id="CAJNOH010000741">
    <property type="protein sequence ID" value="CAF1115269.1"/>
    <property type="molecule type" value="Genomic_DNA"/>
</dbReference>
<evidence type="ECO:0000256" key="7">
    <source>
        <dbReference type="ARBA" id="ARBA00023136"/>
    </source>
</evidence>
<feature type="transmembrane region" description="Helical" evidence="8">
    <location>
        <begin position="103"/>
        <end position="129"/>
    </location>
</feature>
<evidence type="ECO:0000313" key="13">
    <source>
        <dbReference type="EMBL" id="CAF4029696.1"/>
    </source>
</evidence>
<evidence type="ECO:0000256" key="4">
    <source>
        <dbReference type="ARBA" id="ARBA00022833"/>
    </source>
</evidence>
<evidence type="ECO:0000313" key="15">
    <source>
        <dbReference type="Proteomes" id="UP000663870"/>
    </source>
</evidence>
<dbReference type="Proteomes" id="UP000663836">
    <property type="component" value="Unassembled WGS sequence"/>
</dbReference>
<dbReference type="GO" id="GO:0008528">
    <property type="term" value="F:G protein-coupled peptide receptor activity"/>
    <property type="evidence" value="ECO:0007669"/>
    <property type="project" value="InterPro"/>
</dbReference>
<keyword evidence="6" id="KW-0440">LIM domain</keyword>
<dbReference type="PANTHER" id="PTHR46641:SF2">
    <property type="entry name" value="FMRFAMIDE RECEPTOR"/>
    <property type="match status" value="1"/>
</dbReference>
<accession>A0A814Q714</accession>
<protein>
    <recommendedName>
        <fullName evidence="9">G-protein coupled receptors family 1 profile domain-containing protein</fullName>
    </recommendedName>
</protein>
<keyword evidence="2 8" id="KW-0812">Transmembrane</keyword>
<dbReference type="Pfam" id="PF10324">
    <property type="entry name" value="7TM_GPCR_Srw"/>
    <property type="match status" value="2"/>
</dbReference>
<name>A0A814Q714_9BILA</name>
<dbReference type="GO" id="GO:0016020">
    <property type="term" value="C:membrane"/>
    <property type="evidence" value="ECO:0007669"/>
    <property type="project" value="UniProtKB-SubCell"/>
</dbReference>
<dbReference type="SUPFAM" id="SSF81321">
    <property type="entry name" value="Family A G protein-coupled receptor-like"/>
    <property type="match status" value="1"/>
</dbReference>
<dbReference type="EMBL" id="CAJNOT010000584">
    <property type="protein sequence ID" value="CAF1027956.1"/>
    <property type="molecule type" value="Genomic_DNA"/>
</dbReference>
<proteinExistence type="predicted"/>
<evidence type="ECO:0000313" key="14">
    <source>
        <dbReference type="Proteomes" id="UP000663854"/>
    </source>
</evidence>
<dbReference type="Gene3D" id="1.20.1070.10">
    <property type="entry name" value="Rhodopsin 7-helix transmembrane proteins"/>
    <property type="match status" value="2"/>
</dbReference>
<keyword evidence="7 8" id="KW-0472">Membrane</keyword>
<dbReference type="GO" id="GO:0046872">
    <property type="term" value="F:metal ion binding"/>
    <property type="evidence" value="ECO:0007669"/>
    <property type="project" value="UniProtKB-KW"/>
</dbReference>
<keyword evidence="15" id="KW-1185">Reference proteome</keyword>
<keyword evidence="5 8" id="KW-1133">Transmembrane helix</keyword>
<dbReference type="EMBL" id="CAJNOL010002614">
    <property type="protein sequence ID" value="CAF1516395.1"/>
    <property type="molecule type" value="Genomic_DNA"/>
</dbReference>
<evidence type="ECO:0000259" key="9">
    <source>
        <dbReference type="PROSITE" id="PS50262"/>
    </source>
</evidence>
<dbReference type="PRINTS" id="PR00237">
    <property type="entry name" value="GPCRRHODOPSN"/>
</dbReference>
<comment type="caution">
    <text evidence="11">The sequence shown here is derived from an EMBL/GenBank/DDBJ whole genome shotgun (WGS) entry which is preliminary data.</text>
</comment>
<sequence length="394" mass="45712">MMSNNSFNADLDSNLNYILLFRLIVWGYFGMVLSLFGIIGNIITMLVLISPSMRTTSTNIYLTALSCSNILFLLMFIPSYSIRYLLDYRLYMTNQPPSAFEILLIRLPTTPVYNTILLSMIYITIAVSMDRLILVKFPLKAKRMLTQCTTLITILLIYIFCIVYCMLYWLEQRYIPELKQCRLTNIANKKNRTDYHITLMLITMIIAFVICQLPLLILNVWYAIDPHGAYYNHLFHKLNSIGILLIVCNTSTNFLLYCFFGQKFRQTLIEFILQILPKQYKQTNIQKRSSKLIQLERKQSLESIYEQKQRILSKNSVSITNSLNHNNIKSNELNQQIVNDKSNQNSLQTCCEQRFPRKRCAKCNSAITSAGITFTGASYHAACFLCMYSQNNIL</sequence>
<dbReference type="PANTHER" id="PTHR46641">
    <property type="entry name" value="FMRFAMIDE RECEPTOR-RELATED"/>
    <property type="match status" value="1"/>
</dbReference>
<dbReference type="EMBL" id="CAJOBD010005399">
    <property type="protein sequence ID" value="CAF4029696.1"/>
    <property type="molecule type" value="Genomic_DNA"/>
</dbReference>
<evidence type="ECO:0000313" key="12">
    <source>
        <dbReference type="EMBL" id="CAF1516395.1"/>
    </source>
</evidence>
<dbReference type="Proteomes" id="UP000663854">
    <property type="component" value="Unassembled WGS sequence"/>
</dbReference>
<dbReference type="CDD" id="cd14978">
    <property type="entry name" value="7tmA_FMRFamide_R-like"/>
    <property type="match status" value="1"/>
</dbReference>
<dbReference type="AlphaFoldDB" id="A0A814Q714"/>
<comment type="subcellular location">
    <subcellularLocation>
        <location evidence="1">Membrane</location>
    </subcellularLocation>
</comment>
<evidence type="ECO:0000256" key="6">
    <source>
        <dbReference type="ARBA" id="ARBA00023038"/>
    </source>
</evidence>
<dbReference type="InterPro" id="IPR017452">
    <property type="entry name" value="GPCR_Rhodpsn_7TM"/>
</dbReference>
<dbReference type="InterPro" id="IPR019427">
    <property type="entry name" value="7TM_GPCR_serpentine_rcpt_Srw"/>
</dbReference>
<organism evidence="11 14">
    <name type="scientific">Rotaria sordida</name>
    <dbReference type="NCBI Taxonomy" id="392033"/>
    <lineage>
        <taxon>Eukaryota</taxon>
        <taxon>Metazoa</taxon>
        <taxon>Spiralia</taxon>
        <taxon>Gnathifera</taxon>
        <taxon>Rotifera</taxon>
        <taxon>Eurotatoria</taxon>
        <taxon>Bdelloidea</taxon>
        <taxon>Philodinida</taxon>
        <taxon>Philodinidae</taxon>
        <taxon>Rotaria</taxon>
    </lineage>
</organism>
<evidence type="ECO:0000256" key="8">
    <source>
        <dbReference type="SAM" id="Phobius"/>
    </source>
</evidence>
<evidence type="ECO:0000256" key="5">
    <source>
        <dbReference type="ARBA" id="ARBA00022989"/>
    </source>
</evidence>
<dbReference type="InterPro" id="IPR000276">
    <property type="entry name" value="GPCR_Rhodpsn"/>
</dbReference>
<dbReference type="InterPro" id="IPR052954">
    <property type="entry name" value="GPCR-Ligand_Int"/>
</dbReference>
<evidence type="ECO:0000256" key="1">
    <source>
        <dbReference type="ARBA" id="ARBA00004370"/>
    </source>
</evidence>
<keyword evidence="3" id="KW-0479">Metal-binding</keyword>
<feature type="transmembrane region" description="Helical" evidence="8">
    <location>
        <begin position="149"/>
        <end position="170"/>
    </location>
</feature>
<dbReference type="Proteomes" id="UP000663864">
    <property type="component" value="Unassembled WGS sequence"/>
</dbReference>
<evidence type="ECO:0000313" key="10">
    <source>
        <dbReference type="EMBL" id="CAF1027956.1"/>
    </source>
</evidence>
<dbReference type="PROSITE" id="PS50262">
    <property type="entry name" value="G_PROTEIN_RECEP_F1_2"/>
    <property type="match status" value="1"/>
</dbReference>
<dbReference type="InterPro" id="IPR001781">
    <property type="entry name" value="Znf_LIM"/>
</dbReference>
<feature type="transmembrane region" description="Helical" evidence="8">
    <location>
        <begin position="241"/>
        <end position="260"/>
    </location>
</feature>
<feature type="domain" description="G-protein coupled receptors family 1 profile" evidence="9">
    <location>
        <begin position="40"/>
        <end position="222"/>
    </location>
</feature>
<reference evidence="11" key="1">
    <citation type="submission" date="2021-02" db="EMBL/GenBank/DDBJ databases">
        <authorList>
            <person name="Nowell W R."/>
        </authorList>
    </citation>
    <scope>NUCLEOTIDE SEQUENCE</scope>
</reference>
<dbReference type="Gene3D" id="2.10.110.10">
    <property type="entry name" value="Cysteine Rich Protein"/>
    <property type="match status" value="1"/>
</dbReference>
<feature type="transmembrane region" description="Helical" evidence="8">
    <location>
        <begin position="20"/>
        <end position="48"/>
    </location>
</feature>
<feature type="transmembrane region" description="Helical" evidence="8">
    <location>
        <begin position="199"/>
        <end position="221"/>
    </location>
</feature>
<dbReference type="Proteomes" id="UP000663870">
    <property type="component" value="Unassembled WGS sequence"/>
</dbReference>
<evidence type="ECO:0000313" key="11">
    <source>
        <dbReference type="EMBL" id="CAF1115269.1"/>
    </source>
</evidence>
<keyword evidence="4" id="KW-0862">Zinc</keyword>
<feature type="transmembrane region" description="Helical" evidence="8">
    <location>
        <begin position="60"/>
        <end position="82"/>
    </location>
</feature>
<gene>
    <name evidence="13" type="ORF">JBS370_LOCUS27883</name>
    <name evidence="12" type="ORF">JXQ802_LOCUS41306</name>
    <name evidence="11" type="ORF">PYM288_LOCUS20401</name>
    <name evidence="10" type="ORF">ZHD862_LOCUS13889</name>
</gene>